<dbReference type="NCBIfam" id="NF005559">
    <property type="entry name" value="PRK07231.1"/>
    <property type="match status" value="1"/>
</dbReference>
<dbReference type="AlphaFoldDB" id="U2YP44"/>
<name>U2YP44_9SPHN</name>
<dbReference type="Gene3D" id="3.40.50.720">
    <property type="entry name" value="NAD(P)-binding Rossmann-like Domain"/>
    <property type="match status" value="1"/>
</dbReference>
<dbReference type="PROSITE" id="PS00061">
    <property type="entry name" value="ADH_SHORT"/>
    <property type="match status" value="1"/>
</dbReference>
<sequence>MTGFQINGHVGVVTGGCSGIGRAIAETLIGEGAQVVVFDLSPDDAPTGTALALNVDVSDEQAVARAFATIEDRFGDLDFAVNNAGIDIETEPSEEWLAGPLDRTIDVDLKGVYHCMRHAIALMRPRKSGAIVNIGSVAALVGTATRPVYAASKHAVTGLTRTAAIQFGEDNIRTNIVCPGGTRTDLLEKVMTDNPVLRDHIVASCPMRRLAEPSEIADAVLWLVSPRSSFVNGAVISVDGGYTAG</sequence>
<dbReference type="PANTHER" id="PTHR24321">
    <property type="entry name" value="DEHYDROGENASES, SHORT CHAIN"/>
    <property type="match status" value="1"/>
</dbReference>
<evidence type="ECO:0000256" key="2">
    <source>
        <dbReference type="ARBA" id="ARBA00023002"/>
    </source>
</evidence>
<evidence type="ECO:0000256" key="1">
    <source>
        <dbReference type="ARBA" id="ARBA00006484"/>
    </source>
</evidence>
<dbReference type="Pfam" id="PF13561">
    <property type="entry name" value="adh_short_C2"/>
    <property type="match status" value="1"/>
</dbReference>
<keyword evidence="4" id="KW-1185">Reference proteome</keyword>
<organism evidence="3 4">
    <name type="scientific">Caenibius tardaugens NBRC 16725</name>
    <dbReference type="NCBI Taxonomy" id="1219035"/>
    <lineage>
        <taxon>Bacteria</taxon>
        <taxon>Pseudomonadati</taxon>
        <taxon>Pseudomonadota</taxon>
        <taxon>Alphaproteobacteria</taxon>
        <taxon>Sphingomonadales</taxon>
        <taxon>Erythrobacteraceae</taxon>
        <taxon>Caenibius</taxon>
    </lineage>
</organism>
<dbReference type="Proteomes" id="UP000016568">
    <property type="component" value="Unassembled WGS sequence"/>
</dbReference>
<dbReference type="InterPro" id="IPR020904">
    <property type="entry name" value="Sc_DH/Rdtase_CS"/>
</dbReference>
<keyword evidence="2" id="KW-0560">Oxidoreductase</keyword>
<dbReference type="SUPFAM" id="SSF51735">
    <property type="entry name" value="NAD(P)-binding Rossmann-fold domains"/>
    <property type="match status" value="1"/>
</dbReference>
<gene>
    <name evidence="3" type="ORF">NT2_10_01200</name>
</gene>
<protein>
    <submittedName>
        <fullName evidence="3">Putative oxidoreductase</fullName>
    </submittedName>
</protein>
<dbReference type="PANTHER" id="PTHR24321:SF8">
    <property type="entry name" value="ESTRADIOL 17-BETA-DEHYDROGENASE 8-RELATED"/>
    <property type="match status" value="1"/>
</dbReference>
<dbReference type="FunFam" id="3.40.50.720:FF:000084">
    <property type="entry name" value="Short-chain dehydrogenase reductase"/>
    <property type="match status" value="1"/>
</dbReference>
<dbReference type="GO" id="GO:0016491">
    <property type="term" value="F:oxidoreductase activity"/>
    <property type="evidence" value="ECO:0007669"/>
    <property type="project" value="UniProtKB-KW"/>
</dbReference>
<comment type="similarity">
    <text evidence="1">Belongs to the short-chain dehydrogenases/reductases (SDR) family.</text>
</comment>
<reference evidence="3 4" key="1">
    <citation type="submission" date="2013-09" db="EMBL/GenBank/DDBJ databases">
        <title>Whole genome shotgun sequence of Novosphingobium tardaugens NBRC 16725.</title>
        <authorList>
            <person name="Isaki S."/>
            <person name="Hosoyama A."/>
            <person name="Tsuchikane K."/>
            <person name="Katsumata H."/>
            <person name="Ando Y."/>
            <person name="Yamazaki S."/>
            <person name="Fujita N."/>
        </authorList>
    </citation>
    <scope>NUCLEOTIDE SEQUENCE [LARGE SCALE GENOMIC DNA]</scope>
    <source>
        <strain evidence="3 4">NBRC 16725</strain>
    </source>
</reference>
<dbReference type="PRINTS" id="PR00080">
    <property type="entry name" value="SDRFAMILY"/>
</dbReference>
<dbReference type="CDD" id="cd05233">
    <property type="entry name" value="SDR_c"/>
    <property type="match status" value="1"/>
</dbReference>
<dbReference type="RefSeq" id="WP_021691493.1">
    <property type="nucleotide sequence ID" value="NZ_BASZ01000010.1"/>
</dbReference>
<proteinExistence type="inferred from homology"/>
<dbReference type="EMBL" id="BASZ01000010">
    <property type="protein sequence ID" value="GAD50675.1"/>
    <property type="molecule type" value="Genomic_DNA"/>
</dbReference>
<evidence type="ECO:0000313" key="3">
    <source>
        <dbReference type="EMBL" id="GAD50675.1"/>
    </source>
</evidence>
<dbReference type="InterPro" id="IPR036291">
    <property type="entry name" value="NAD(P)-bd_dom_sf"/>
</dbReference>
<dbReference type="eggNOG" id="COG1028">
    <property type="taxonomic scope" value="Bacteria"/>
</dbReference>
<dbReference type="InterPro" id="IPR002347">
    <property type="entry name" value="SDR_fam"/>
</dbReference>
<accession>U2YP44</accession>
<comment type="caution">
    <text evidence="3">The sequence shown here is derived from an EMBL/GenBank/DDBJ whole genome shotgun (WGS) entry which is preliminary data.</text>
</comment>
<evidence type="ECO:0000313" key="4">
    <source>
        <dbReference type="Proteomes" id="UP000016568"/>
    </source>
</evidence>
<dbReference type="PRINTS" id="PR00081">
    <property type="entry name" value="GDHRDH"/>
</dbReference>